<evidence type="ECO:0000313" key="2">
    <source>
        <dbReference type="EMBL" id="RSH94439.1"/>
    </source>
</evidence>
<comment type="caution">
    <text evidence="2">The sequence shown here is derived from an EMBL/GenBank/DDBJ whole genome shotgun (WGS) entry which is preliminary data.</text>
</comment>
<dbReference type="Proteomes" id="UP000279259">
    <property type="component" value="Unassembled WGS sequence"/>
</dbReference>
<gene>
    <name evidence="2" type="ORF">EHS25_004242</name>
</gene>
<dbReference type="AlphaFoldDB" id="A0A427YTQ1"/>
<proteinExistence type="predicted"/>
<evidence type="ECO:0000256" key="1">
    <source>
        <dbReference type="SAM" id="MobiDB-lite"/>
    </source>
</evidence>
<accession>A0A427YTQ1</accession>
<name>A0A427YTQ1_9TREE</name>
<organism evidence="2 3">
    <name type="scientific">Saitozyma podzolica</name>
    <dbReference type="NCBI Taxonomy" id="1890683"/>
    <lineage>
        <taxon>Eukaryota</taxon>
        <taxon>Fungi</taxon>
        <taxon>Dikarya</taxon>
        <taxon>Basidiomycota</taxon>
        <taxon>Agaricomycotina</taxon>
        <taxon>Tremellomycetes</taxon>
        <taxon>Tremellales</taxon>
        <taxon>Trimorphomycetaceae</taxon>
        <taxon>Saitozyma</taxon>
    </lineage>
</organism>
<protein>
    <submittedName>
        <fullName evidence="2">Uncharacterized protein</fullName>
    </submittedName>
</protein>
<feature type="region of interest" description="Disordered" evidence="1">
    <location>
        <begin position="1"/>
        <end position="27"/>
    </location>
</feature>
<sequence length="132" mass="14168">MKHYPSHPRANPSTNRRFPASVAPVSSAPPTEINHAYNHVSYSIHIFSSSPLLATQTNLANMSDINAIAKQFTGASGAMAQLSTVDLAPCSSRGVGGGGWRVESYWSNSGAAARGRGRRAREPVVQHLERRV</sequence>
<keyword evidence="3" id="KW-1185">Reference proteome</keyword>
<dbReference type="EMBL" id="RSCD01000002">
    <property type="protein sequence ID" value="RSH94439.1"/>
    <property type="molecule type" value="Genomic_DNA"/>
</dbReference>
<evidence type="ECO:0000313" key="3">
    <source>
        <dbReference type="Proteomes" id="UP000279259"/>
    </source>
</evidence>
<reference evidence="2 3" key="1">
    <citation type="submission" date="2018-11" db="EMBL/GenBank/DDBJ databases">
        <title>Genome sequence of Saitozyma podzolica DSM 27192.</title>
        <authorList>
            <person name="Aliyu H."/>
            <person name="Gorte O."/>
            <person name="Ochsenreither K."/>
        </authorList>
    </citation>
    <scope>NUCLEOTIDE SEQUENCE [LARGE SCALE GENOMIC DNA]</scope>
    <source>
        <strain evidence="2 3">DSM 27192</strain>
    </source>
</reference>